<dbReference type="OrthoDB" id="10258955at2759"/>
<evidence type="ECO:0000259" key="10">
    <source>
        <dbReference type="Pfam" id="PF01979"/>
    </source>
</evidence>
<comment type="caution">
    <text evidence="11">The sequence shown here is derived from an EMBL/GenBank/DDBJ whole genome shotgun (WGS) entry which is preliminary data.</text>
</comment>
<dbReference type="SUPFAM" id="SSF51556">
    <property type="entry name" value="Metallo-dependent hydrolases"/>
    <property type="match status" value="1"/>
</dbReference>
<dbReference type="Gene3D" id="2.30.40.10">
    <property type="entry name" value="Urease, subunit C, domain 1"/>
    <property type="match status" value="1"/>
</dbReference>
<dbReference type="NCBIfam" id="TIGR02033">
    <property type="entry name" value="D-hydantoinase"/>
    <property type="match status" value="1"/>
</dbReference>
<dbReference type="InterPro" id="IPR006680">
    <property type="entry name" value="Amidohydro-rel"/>
</dbReference>
<comment type="catalytic activity">
    <reaction evidence="7">
        <text>5,6-dihydrouracil + H2O = 3-(carbamoylamino)propanoate + H(+)</text>
        <dbReference type="Rhea" id="RHEA:16121"/>
        <dbReference type="ChEBI" id="CHEBI:11892"/>
        <dbReference type="ChEBI" id="CHEBI:15377"/>
        <dbReference type="ChEBI" id="CHEBI:15378"/>
        <dbReference type="ChEBI" id="CHEBI:15901"/>
        <dbReference type="EC" id="3.5.2.2"/>
    </reaction>
</comment>
<comment type="subunit">
    <text evidence="3">Homotetramer.</text>
</comment>
<dbReference type="FunFam" id="3.20.20.140:FF:000001">
    <property type="entry name" value="Dihydropyrimidinase like 3"/>
    <property type="match status" value="1"/>
</dbReference>
<evidence type="ECO:0000313" key="12">
    <source>
        <dbReference type="Proteomes" id="UP000215902"/>
    </source>
</evidence>
<dbReference type="GO" id="GO:0046872">
    <property type="term" value="F:metal ion binding"/>
    <property type="evidence" value="ECO:0007669"/>
    <property type="project" value="UniProtKB-KW"/>
</dbReference>
<gene>
    <name evidence="11" type="ORF">BOX15_Mlig014344g4</name>
</gene>
<name>A0A267GK21_9PLAT</name>
<dbReference type="CDD" id="cd01314">
    <property type="entry name" value="D-HYD"/>
    <property type="match status" value="1"/>
</dbReference>
<dbReference type="InterPro" id="IPR032466">
    <property type="entry name" value="Metal_Hydrolase"/>
</dbReference>
<dbReference type="AlphaFoldDB" id="A0A267GK21"/>
<keyword evidence="6" id="KW-0862">Zinc</keyword>
<dbReference type="GO" id="GO:0004157">
    <property type="term" value="F:dihydropyrimidinase activity"/>
    <property type="evidence" value="ECO:0007669"/>
    <property type="project" value="UniProtKB-EC"/>
</dbReference>
<dbReference type="EC" id="3.5.2.2" evidence="8"/>
<dbReference type="Pfam" id="PF01979">
    <property type="entry name" value="Amidohydro_1"/>
    <property type="match status" value="1"/>
</dbReference>
<dbReference type="InterPro" id="IPR011778">
    <property type="entry name" value="Hydantoinase/dihydroPyrase"/>
</dbReference>
<evidence type="ECO:0000256" key="1">
    <source>
        <dbReference type="ARBA" id="ARBA00001947"/>
    </source>
</evidence>
<feature type="non-terminal residue" evidence="11">
    <location>
        <position position="1"/>
    </location>
</feature>
<evidence type="ECO:0000256" key="4">
    <source>
        <dbReference type="ARBA" id="ARBA00022723"/>
    </source>
</evidence>
<feature type="domain" description="Amidohydrolase-related" evidence="10">
    <location>
        <begin position="72"/>
        <end position="464"/>
    </location>
</feature>
<dbReference type="EMBL" id="NIVC01000282">
    <property type="protein sequence ID" value="PAA86378.1"/>
    <property type="molecule type" value="Genomic_DNA"/>
</dbReference>
<protein>
    <recommendedName>
        <fullName evidence="8">dihydropyrimidinase</fullName>
        <ecNumber evidence="8">3.5.2.2</ecNumber>
    </recommendedName>
</protein>
<comment type="cofactor">
    <cofactor evidence="1">
        <name>Zn(2+)</name>
        <dbReference type="ChEBI" id="CHEBI:29105"/>
    </cofactor>
</comment>
<evidence type="ECO:0000256" key="2">
    <source>
        <dbReference type="ARBA" id="ARBA00008829"/>
    </source>
</evidence>
<proteinExistence type="inferred from homology"/>
<keyword evidence="12" id="KW-1185">Reference proteome</keyword>
<feature type="compositionally biased region" description="Polar residues" evidence="9">
    <location>
        <begin position="575"/>
        <end position="591"/>
    </location>
</feature>
<sequence length="591" mass="63616">AMNDSKVQVGIKKVPLHLQSAQNRLLIKGGRIVNDDGVLDADVYIEDGLIKQVGCGLMTPGGVRVIDAAGMLVMPGGIDAHTRFQMPFMDIQSADDFYTGTRAALAGGTTTVIDTVACERDASMVDWFNRYRAWADEKACCDYGLRVVVPQWSGQKTADEMAALVKEHGINAFHCHMSYPGVWLLEDDELLSVFQTCRRLGALAQVHAENGKVIERKADQLMSQGIYGPEGHAYSRPERMEVEATVRALCIADAANCPLYVLPVTSPEAADAIACARRTTGQACFGEVSPAALACDDSVYQHPSWRFAAGHVTNPPLRDASAKAALAARLGGLNCGQPLAVCASGHCAYKSEQRALGRDDFRKIPPGINGVEDRLSVVWETCVETGAIDPCQFVAVTSANAAKLFNIYPQKGRIAVGSDADVIVWNPAISRTISAKAHHETSDFSVFDGFACHGVPEFVISGGRLAVDERQLRVTQGVGRFVSMPPFGMHAYGRVDRRERAKAASQLPVTRAAYDGPVVELKSDQASAPTRPSNPIAHDDFRQRPPTRGGGRDMQESSFSLSGAQFDDKRPSKSGIRTNQPPGGASSGSLW</sequence>
<organism evidence="11 12">
    <name type="scientific">Macrostomum lignano</name>
    <dbReference type="NCBI Taxonomy" id="282301"/>
    <lineage>
        <taxon>Eukaryota</taxon>
        <taxon>Metazoa</taxon>
        <taxon>Spiralia</taxon>
        <taxon>Lophotrochozoa</taxon>
        <taxon>Platyhelminthes</taxon>
        <taxon>Rhabditophora</taxon>
        <taxon>Macrostomorpha</taxon>
        <taxon>Macrostomida</taxon>
        <taxon>Macrostomidae</taxon>
        <taxon>Macrostomum</taxon>
    </lineage>
</organism>
<dbReference type="SUPFAM" id="SSF51338">
    <property type="entry name" value="Composite domain of metallo-dependent hydrolases"/>
    <property type="match status" value="2"/>
</dbReference>
<dbReference type="PANTHER" id="PTHR11647:SF1">
    <property type="entry name" value="COLLAPSIN RESPONSE MEDIATOR PROTEIN"/>
    <property type="match status" value="1"/>
</dbReference>
<dbReference type="InterPro" id="IPR050378">
    <property type="entry name" value="Metallo-dep_Hydrolases_sf"/>
</dbReference>
<dbReference type="Gene3D" id="3.20.20.140">
    <property type="entry name" value="Metal-dependent hydrolases"/>
    <property type="match status" value="1"/>
</dbReference>
<accession>A0A267GK21</accession>
<dbReference type="GO" id="GO:0005829">
    <property type="term" value="C:cytosol"/>
    <property type="evidence" value="ECO:0007669"/>
    <property type="project" value="TreeGrafter"/>
</dbReference>
<comment type="similarity">
    <text evidence="2">Belongs to the metallo-dependent hydrolases superfamily. Hydantoinase/dihydropyrimidinase family.</text>
</comment>
<evidence type="ECO:0000256" key="5">
    <source>
        <dbReference type="ARBA" id="ARBA00022801"/>
    </source>
</evidence>
<evidence type="ECO:0000256" key="3">
    <source>
        <dbReference type="ARBA" id="ARBA00011881"/>
    </source>
</evidence>
<evidence type="ECO:0000313" key="11">
    <source>
        <dbReference type="EMBL" id="PAA86378.1"/>
    </source>
</evidence>
<dbReference type="InterPro" id="IPR011059">
    <property type="entry name" value="Metal-dep_hydrolase_composite"/>
</dbReference>
<keyword evidence="5" id="KW-0378">Hydrolase</keyword>
<evidence type="ECO:0000256" key="6">
    <source>
        <dbReference type="ARBA" id="ARBA00022833"/>
    </source>
</evidence>
<dbReference type="GO" id="GO:0006208">
    <property type="term" value="P:pyrimidine nucleobase catabolic process"/>
    <property type="evidence" value="ECO:0007669"/>
    <property type="project" value="TreeGrafter"/>
</dbReference>
<dbReference type="Proteomes" id="UP000215902">
    <property type="component" value="Unassembled WGS sequence"/>
</dbReference>
<reference evidence="11 12" key="1">
    <citation type="submission" date="2017-06" db="EMBL/GenBank/DDBJ databases">
        <title>A platform for efficient transgenesis in Macrostomum lignano, a flatworm model organism for stem cell research.</title>
        <authorList>
            <person name="Berezikov E."/>
        </authorList>
    </citation>
    <scope>NUCLEOTIDE SEQUENCE [LARGE SCALE GENOMIC DNA]</scope>
    <source>
        <strain evidence="11">DV1</strain>
        <tissue evidence="11">Whole organism</tissue>
    </source>
</reference>
<feature type="compositionally biased region" description="Polar residues" evidence="9">
    <location>
        <begin position="524"/>
        <end position="533"/>
    </location>
</feature>
<dbReference type="PANTHER" id="PTHR11647">
    <property type="entry name" value="HYDRANTOINASE/DIHYDROPYRIMIDINASE FAMILY MEMBER"/>
    <property type="match status" value="1"/>
</dbReference>
<evidence type="ECO:0000256" key="9">
    <source>
        <dbReference type="SAM" id="MobiDB-lite"/>
    </source>
</evidence>
<evidence type="ECO:0000256" key="7">
    <source>
        <dbReference type="ARBA" id="ARBA00036696"/>
    </source>
</evidence>
<evidence type="ECO:0000256" key="8">
    <source>
        <dbReference type="ARBA" id="ARBA00039113"/>
    </source>
</evidence>
<keyword evidence="4" id="KW-0479">Metal-binding</keyword>
<feature type="region of interest" description="Disordered" evidence="9">
    <location>
        <begin position="522"/>
        <end position="591"/>
    </location>
</feature>
<dbReference type="STRING" id="282301.A0A267GK21"/>